<gene>
    <name evidence="10" type="primary">HGT20_3</name>
    <name evidence="10" type="ORF">K7432_001491</name>
</gene>
<evidence type="ECO:0000313" key="10">
    <source>
        <dbReference type="EMBL" id="KAK9727861.1"/>
    </source>
</evidence>
<dbReference type="PROSITE" id="PS50850">
    <property type="entry name" value="MFS"/>
    <property type="match status" value="1"/>
</dbReference>
<dbReference type="Proteomes" id="UP001479436">
    <property type="component" value="Unassembled WGS sequence"/>
</dbReference>
<evidence type="ECO:0000256" key="2">
    <source>
        <dbReference type="ARBA" id="ARBA00010992"/>
    </source>
</evidence>
<dbReference type="InterPro" id="IPR003663">
    <property type="entry name" value="Sugar/inositol_transpt"/>
</dbReference>
<evidence type="ECO:0000256" key="8">
    <source>
        <dbReference type="SAM" id="Phobius"/>
    </source>
</evidence>
<feature type="transmembrane region" description="Helical" evidence="8">
    <location>
        <begin position="186"/>
        <end position="205"/>
    </location>
</feature>
<comment type="caution">
    <text evidence="10">The sequence shown here is derived from an EMBL/GenBank/DDBJ whole genome shotgun (WGS) entry which is preliminary data.</text>
</comment>
<feature type="compositionally biased region" description="Polar residues" evidence="7">
    <location>
        <begin position="252"/>
        <end position="268"/>
    </location>
</feature>
<evidence type="ECO:0000256" key="6">
    <source>
        <dbReference type="ARBA" id="ARBA00023136"/>
    </source>
</evidence>
<evidence type="ECO:0000259" key="9">
    <source>
        <dbReference type="PROSITE" id="PS50850"/>
    </source>
</evidence>
<evidence type="ECO:0000256" key="3">
    <source>
        <dbReference type="ARBA" id="ARBA00022448"/>
    </source>
</evidence>
<proteinExistence type="inferred from homology"/>
<feature type="region of interest" description="Disordered" evidence="7">
    <location>
        <begin position="243"/>
        <end position="268"/>
    </location>
</feature>
<dbReference type="InterPro" id="IPR045263">
    <property type="entry name" value="GLUT"/>
</dbReference>
<feature type="transmembrane region" description="Helical" evidence="8">
    <location>
        <begin position="157"/>
        <end position="180"/>
    </location>
</feature>
<feature type="transmembrane region" description="Helical" evidence="8">
    <location>
        <begin position="449"/>
        <end position="473"/>
    </location>
</feature>
<dbReference type="InterPro" id="IPR036259">
    <property type="entry name" value="MFS_trans_sf"/>
</dbReference>
<organism evidence="10 11">
    <name type="scientific">Basidiobolus ranarum</name>
    <dbReference type="NCBI Taxonomy" id="34480"/>
    <lineage>
        <taxon>Eukaryota</taxon>
        <taxon>Fungi</taxon>
        <taxon>Fungi incertae sedis</taxon>
        <taxon>Zoopagomycota</taxon>
        <taxon>Entomophthoromycotina</taxon>
        <taxon>Basidiobolomycetes</taxon>
        <taxon>Basidiobolales</taxon>
        <taxon>Basidiobolaceae</taxon>
        <taxon>Basidiobolus</taxon>
    </lineage>
</organism>
<dbReference type="PANTHER" id="PTHR23503">
    <property type="entry name" value="SOLUTE CARRIER FAMILY 2"/>
    <property type="match status" value="1"/>
</dbReference>
<dbReference type="EMBL" id="JASJQH010006909">
    <property type="protein sequence ID" value="KAK9727861.1"/>
    <property type="molecule type" value="Genomic_DNA"/>
</dbReference>
<dbReference type="PRINTS" id="PR00171">
    <property type="entry name" value="SUGRTRNSPORT"/>
</dbReference>
<name>A0ABR2W9G8_9FUNG</name>
<evidence type="ECO:0000256" key="1">
    <source>
        <dbReference type="ARBA" id="ARBA00004141"/>
    </source>
</evidence>
<dbReference type="InterPro" id="IPR005829">
    <property type="entry name" value="Sugar_transporter_CS"/>
</dbReference>
<evidence type="ECO:0000256" key="5">
    <source>
        <dbReference type="ARBA" id="ARBA00022989"/>
    </source>
</evidence>
<sequence>MNTNSRDSRYKVFDAYTLFSNFSALLAGLNAGYNSGVPNISQDVILVCPPKGTGAYFPDCLPMEPLVWGFAVGVFALGGLLGSMAAGHITSKVGRRNTLLWNNIIFMVGGLALAMSTSTPLFVMGRLLVGVGSGVAGVAVPTYIAETSTNRLRGTMGVLFEVSQMLGILIAQVFCLLFNGIPGWRWLMGATIAPAAIQAVLLCFCKETPRYLIMAGRLDEGREVLEKLRKGCDTENEFQEMLDAQRGDKDNVTPTSSTQLCSENPSSTGLSSEKVCEEKTIITCQGLKDKTLTEQTDEESQNVTVITALKPLNILDVLRDHSLRRFSIISIILFALQPLSGIIGIIYYSQSIFKDVFGPEKASYVTVGIAVINVIMTSVSAIIIARTGRKLLLLISAGGMAIMAIAMVIASKYNIELLVVASSLLYVASFAIGMGPVTVTIIPEIMPTVAVSAVVGAATSIGWIGTFAVGLIIPTMKQALGPYTFLVFAAINVFATVFIKLLVPNA</sequence>
<feature type="domain" description="Major facilitator superfamily (MFS) profile" evidence="9">
    <location>
        <begin position="20"/>
        <end position="506"/>
    </location>
</feature>
<dbReference type="SUPFAM" id="SSF103473">
    <property type="entry name" value="MFS general substrate transporter"/>
    <property type="match status" value="1"/>
</dbReference>
<dbReference type="InterPro" id="IPR005828">
    <property type="entry name" value="MFS_sugar_transport-like"/>
</dbReference>
<protein>
    <submittedName>
        <fullName evidence="10">Bifunctional purine biosynthesis protein PurH</fullName>
    </submittedName>
</protein>
<evidence type="ECO:0000313" key="11">
    <source>
        <dbReference type="Proteomes" id="UP001479436"/>
    </source>
</evidence>
<keyword evidence="6 8" id="KW-0472">Membrane</keyword>
<keyword evidence="5 8" id="KW-1133">Transmembrane helix</keyword>
<keyword evidence="4 8" id="KW-0812">Transmembrane</keyword>
<comment type="similarity">
    <text evidence="2">Belongs to the major facilitator superfamily. Sugar transporter (TC 2.A.1.1) family.</text>
</comment>
<feature type="transmembrane region" description="Helical" evidence="8">
    <location>
        <begin position="12"/>
        <end position="33"/>
    </location>
</feature>
<feature type="transmembrane region" description="Helical" evidence="8">
    <location>
        <begin position="328"/>
        <end position="350"/>
    </location>
</feature>
<feature type="transmembrane region" description="Helical" evidence="8">
    <location>
        <begin position="391"/>
        <end position="411"/>
    </location>
</feature>
<accession>A0ABR2W9G8</accession>
<keyword evidence="3" id="KW-0813">Transport</keyword>
<evidence type="ECO:0000256" key="4">
    <source>
        <dbReference type="ARBA" id="ARBA00022692"/>
    </source>
</evidence>
<dbReference type="PANTHER" id="PTHR23503:SF8">
    <property type="entry name" value="FACILITATED GLUCOSE TRANSPORTER PROTEIN 1"/>
    <property type="match status" value="1"/>
</dbReference>
<evidence type="ECO:0000256" key="7">
    <source>
        <dbReference type="SAM" id="MobiDB-lite"/>
    </source>
</evidence>
<dbReference type="Gene3D" id="1.20.1250.20">
    <property type="entry name" value="MFS general substrate transporter like domains"/>
    <property type="match status" value="2"/>
</dbReference>
<dbReference type="PROSITE" id="PS00217">
    <property type="entry name" value="SUGAR_TRANSPORT_2"/>
    <property type="match status" value="1"/>
</dbReference>
<feature type="transmembrane region" description="Helical" evidence="8">
    <location>
        <begin position="66"/>
        <end position="87"/>
    </location>
</feature>
<feature type="transmembrane region" description="Helical" evidence="8">
    <location>
        <begin position="99"/>
        <end position="117"/>
    </location>
</feature>
<feature type="transmembrane region" description="Helical" evidence="8">
    <location>
        <begin position="485"/>
        <end position="503"/>
    </location>
</feature>
<feature type="transmembrane region" description="Helical" evidence="8">
    <location>
        <begin position="362"/>
        <end position="384"/>
    </location>
</feature>
<keyword evidence="11" id="KW-1185">Reference proteome</keyword>
<feature type="transmembrane region" description="Helical" evidence="8">
    <location>
        <begin position="123"/>
        <end position="145"/>
    </location>
</feature>
<comment type="subcellular location">
    <subcellularLocation>
        <location evidence="1">Membrane</location>
        <topology evidence="1">Multi-pass membrane protein</topology>
    </subcellularLocation>
</comment>
<reference evidence="10 11" key="1">
    <citation type="submission" date="2023-04" db="EMBL/GenBank/DDBJ databases">
        <title>Genome of Basidiobolus ranarum AG-B5.</title>
        <authorList>
            <person name="Stajich J.E."/>
            <person name="Carter-House D."/>
            <person name="Gryganskyi A."/>
        </authorList>
    </citation>
    <scope>NUCLEOTIDE SEQUENCE [LARGE SCALE GENOMIC DNA]</scope>
    <source>
        <strain evidence="10 11">AG-B5</strain>
    </source>
</reference>
<feature type="transmembrane region" description="Helical" evidence="8">
    <location>
        <begin position="417"/>
        <end position="442"/>
    </location>
</feature>
<dbReference type="InterPro" id="IPR020846">
    <property type="entry name" value="MFS_dom"/>
</dbReference>
<dbReference type="Pfam" id="PF00083">
    <property type="entry name" value="Sugar_tr"/>
    <property type="match status" value="2"/>
</dbReference>